<feature type="transmembrane region" description="Helical" evidence="1">
    <location>
        <begin position="99"/>
        <end position="119"/>
    </location>
</feature>
<keyword evidence="1" id="KW-0472">Membrane</keyword>
<sequence length="121" mass="12641">MTTDTRPVYAALAPIILVVLAVDALLTLVLEVLYLPTYLGAVAFPISALVAGAVNVGLVYAAGTVSDRASLRLLPLLVWTLGFLICATSGPGGDVLLGSNWQTLLLLFCGLVPPMIYVART</sequence>
<feature type="transmembrane region" description="Helical" evidence="1">
    <location>
        <begin position="73"/>
        <end position="93"/>
    </location>
</feature>
<evidence type="ECO:0000256" key="1">
    <source>
        <dbReference type="SAM" id="Phobius"/>
    </source>
</evidence>
<dbReference type="EMBL" id="JBHSAX010000002">
    <property type="protein sequence ID" value="MFC3960652.1"/>
    <property type="molecule type" value="Genomic_DNA"/>
</dbReference>
<evidence type="ECO:0000313" key="2">
    <source>
        <dbReference type="EMBL" id="MFC3960652.1"/>
    </source>
</evidence>
<name>A0ABV8DMC6_9NOCA</name>
<protein>
    <submittedName>
        <fullName evidence="2">Uncharacterized protein</fullName>
    </submittedName>
</protein>
<dbReference type="RefSeq" id="WP_378610415.1">
    <property type="nucleotide sequence ID" value="NZ_JBHSAX010000002.1"/>
</dbReference>
<gene>
    <name evidence="2" type="ORF">ACFO0B_01470</name>
</gene>
<keyword evidence="3" id="KW-1185">Reference proteome</keyword>
<accession>A0ABV8DMC6</accession>
<keyword evidence="1" id="KW-1133">Transmembrane helix</keyword>
<reference evidence="3" key="1">
    <citation type="journal article" date="2019" name="Int. J. Syst. Evol. Microbiol.">
        <title>The Global Catalogue of Microorganisms (GCM) 10K type strain sequencing project: providing services to taxonomists for standard genome sequencing and annotation.</title>
        <authorList>
            <consortium name="The Broad Institute Genomics Platform"/>
            <consortium name="The Broad Institute Genome Sequencing Center for Infectious Disease"/>
            <person name="Wu L."/>
            <person name="Ma J."/>
        </authorList>
    </citation>
    <scope>NUCLEOTIDE SEQUENCE [LARGE SCALE GENOMIC DNA]</scope>
    <source>
        <strain evidence="3">CGMCC 4.7330</strain>
    </source>
</reference>
<evidence type="ECO:0000313" key="3">
    <source>
        <dbReference type="Proteomes" id="UP001595696"/>
    </source>
</evidence>
<comment type="caution">
    <text evidence="2">The sequence shown here is derived from an EMBL/GenBank/DDBJ whole genome shotgun (WGS) entry which is preliminary data.</text>
</comment>
<organism evidence="2 3">
    <name type="scientific">Nocardia jiangsuensis</name>
    <dbReference type="NCBI Taxonomy" id="1691563"/>
    <lineage>
        <taxon>Bacteria</taxon>
        <taxon>Bacillati</taxon>
        <taxon>Actinomycetota</taxon>
        <taxon>Actinomycetes</taxon>
        <taxon>Mycobacteriales</taxon>
        <taxon>Nocardiaceae</taxon>
        <taxon>Nocardia</taxon>
    </lineage>
</organism>
<proteinExistence type="predicted"/>
<feature type="transmembrane region" description="Helical" evidence="1">
    <location>
        <begin position="41"/>
        <end position="61"/>
    </location>
</feature>
<keyword evidence="1" id="KW-0812">Transmembrane</keyword>
<feature type="transmembrane region" description="Helical" evidence="1">
    <location>
        <begin position="12"/>
        <end position="35"/>
    </location>
</feature>
<dbReference type="Proteomes" id="UP001595696">
    <property type="component" value="Unassembled WGS sequence"/>
</dbReference>